<evidence type="ECO:0000313" key="1">
    <source>
        <dbReference type="EnsemblPlants" id="cds.evm.model.08.1986"/>
    </source>
</evidence>
<protein>
    <submittedName>
        <fullName evidence="1">Uncharacterized protein</fullName>
    </submittedName>
</protein>
<name>A0A803QAF1_CANSA</name>
<dbReference type="AlphaFoldDB" id="A0A803QAF1"/>
<reference evidence="1" key="2">
    <citation type="submission" date="2021-03" db="UniProtKB">
        <authorList>
            <consortium name="EnsemblPlants"/>
        </authorList>
    </citation>
    <scope>IDENTIFICATION</scope>
</reference>
<dbReference type="EMBL" id="UZAU01000717">
    <property type="status" value="NOT_ANNOTATED_CDS"/>
    <property type="molecule type" value="Genomic_DNA"/>
</dbReference>
<organism evidence="1 2">
    <name type="scientific">Cannabis sativa</name>
    <name type="common">Hemp</name>
    <name type="synonym">Marijuana</name>
    <dbReference type="NCBI Taxonomy" id="3483"/>
    <lineage>
        <taxon>Eukaryota</taxon>
        <taxon>Viridiplantae</taxon>
        <taxon>Streptophyta</taxon>
        <taxon>Embryophyta</taxon>
        <taxon>Tracheophyta</taxon>
        <taxon>Spermatophyta</taxon>
        <taxon>Magnoliopsida</taxon>
        <taxon>eudicotyledons</taxon>
        <taxon>Gunneridae</taxon>
        <taxon>Pentapetalae</taxon>
        <taxon>rosids</taxon>
        <taxon>fabids</taxon>
        <taxon>Rosales</taxon>
        <taxon>Cannabaceae</taxon>
        <taxon>Cannabis</taxon>
    </lineage>
</organism>
<accession>A0A803QAF1</accession>
<evidence type="ECO:0000313" key="2">
    <source>
        <dbReference type="Proteomes" id="UP000596661"/>
    </source>
</evidence>
<proteinExistence type="predicted"/>
<reference evidence="1" key="1">
    <citation type="submission" date="2018-11" db="EMBL/GenBank/DDBJ databases">
        <authorList>
            <person name="Grassa J C."/>
        </authorList>
    </citation>
    <scope>NUCLEOTIDE SEQUENCE [LARGE SCALE GENOMIC DNA]</scope>
</reference>
<keyword evidence="2" id="KW-1185">Reference proteome</keyword>
<dbReference type="EnsemblPlants" id="evm.model.08.1986">
    <property type="protein sequence ID" value="cds.evm.model.08.1986"/>
    <property type="gene ID" value="evm.TU.08.1986"/>
</dbReference>
<dbReference type="Gramene" id="evm.model.08.1986">
    <property type="protein sequence ID" value="cds.evm.model.08.1986"/>
    <property type="gene ID" value="evm.TU.08.1986"/>
</dbReference>
<sequence length="176" mass="19401">MAISFLVEVVITPEILRSGLGDPSQDPKISQQHNIDLLIRVSDEEVKKALFQMYPDKSPGPDAKFSSWFAGLLDTLPMAVVEDVVTAWQWKHARDRGFDRLWVPFGAAKCGAIWSKPAAGFIKINVDSLLFAVEGAFGYGALACDSDGHILECFALYIGSVLLSRFLLKLCLSRKP</sequence>
<dbReference type="Proteomes" id="UP000596661">
    <property type="component" value="Chromosome 8"/>
</dbReference>